<dbReference type="STRING" id="2711.A0A067GG69"/>
<dbReference type="Pfam" id="PF00447">
    <property type="entry name" value="HSF_DNA-bind"/>
    <property type="match status" value="1"/>
</dbReference>
<keyword evidence="12" id="KW-1185">Reference proteome</keyword>
<comment type="similarity">
    <text evidence="8">Belongs to the HSF family. Class A subfamily.</text>
</comment>
<feature type="compositionally biased region" description="Basic and acidic residues" evidence="9">
    <location>
        <begin position="1"/>
        <end position="12"/>
    </location>
</feature>
<dbReference type="SUPFAM" id="SSF46785">
    <property type="entry name" value="Winged helix' DNA-binding domain"/>
    <property type="match status" value="1"/>
</dbReference>
<dbReference type="PANTHER" id="PTHR10015:SF334">
    <property type="entry name" value="HEAT STRESS TRANSCRIPTION FACTOR A-6B"/>
    <property type="match status" value="1"/>
</dbReference>
<dbReference type="GO" id="GO:0005634">
    <property type="term" value="C:nucleus"/>
    <property type="evidence" value="ECO:0000318"/>
    <property type="project" value="GO_Central"/>
</dbReference>
<dbReference type="Proteomes" id="UP000027120">
    <property type="component" value="Unassembled WGS sequence"/>
</dbReference>
<dbReference type="PROSITE" id="PS00434">
    <property type="entry name" value="HSF_DOMAIN"/>
    <property type="match status" value="1"/>
</dbReference>
<accession>A0A067GG69</accession>
<feature type="domain" description="HSF-type DNA-binding" evidence="10">
    <location>
        <begin position="79"/>
        <end position="103"/>
    </location>
</feature>
<feature type="region of interest" description="Disordered" evidence="9">
    <location>
        <begin position="1"/>
        <end position="36"/>
    </location>
</feature>
<feature type="compositionally biased region" description="Low complexity" evidence="9">
    <location>
        <begin position="15"/>
        <end position="24"/>
    </location>
</feature>
<keyword evidence="5" id="KW-0238">DNA-binding</keyword>
<protein>
    <recommendedName>
        <fullName evidence="10">HSF-type DNA-binding domain-containing protein</fullName>
    </recommendedName>
</protein>
<dbReference type="InterPro" id="IPR000232">
    <property type="entry name" value="HSF_DNA-bd"/>
</dbReference>
<organism evidence="11 12">
    <name type="scientific">Citrus sinensis</name>
    <name type="common">Sweet orange</name>
    <name type="synonym">Citrus aurantium var. sinensis</name>
    <dbReference type="NCBI Taxonomy" id="2711"/>
    <lineage>
        <taxon>Eukaryota</taxon>
        <taxon>Viridiplantae</taxon>
        <taxon>Streptophyta</taxon>
        <taxon>Embryophyta</taxon>
        <taxon>Tracheophyta</taxon>
        <taxon>Spermatophyta</taxon>
        <taxon>Magnoliopsida</taxon>
        <taxon>eudicotyledons</taxon>
        <taxon>Gunneridae</taxon>
        <taxon>Pentapetalae</taxon>
        <taxon>rosids</taxon>
        <taxon>malvids</taxon>
        <taxon>Sapindales</taxon>
        <taxon>Rutaceae</taxon>
        <taxon>Aurantioideae</taxon>
        <taxon>Citrus</taxon>
    </lineage>
</organism>
<dbReference type="SMART" id="SM00415">
    <property type="entry name" value="HSF"/>
    <property type="match status" value="1"/>
</dbReference>
<comment type="subcellular location">
    <subcellularLocation>
        <location evidence="1">Nucleus</location>
    </subcellularLocation>
</comment>
<keyword evidence="3" id="KW-0805">Transcription regulation</keyword>
<dbReference type="AlphaFoldDB" id="A0A067GG69"/>
<dbReference type="EMBL" id="KK784883">
    <property type="protein sequence ID" value="KDO74452.1"/>
    <property type="molecule type" value="Genomic_DNA"/>
</dbReference>
<dbReference type="FunFam" id="1.10.10.10:FF:000057">
    <property type="entry name" value="Heat shock transcription factor 1"/>
    <property type="match status" value="1"/>
</dbReference>
<evidence type="ECO:0000313" key="11">
    <source>
        <dbReference type="EMBL" id="KDO74452.1"/>
    </source>
</evidence>
<evidence type="ECO:0000256" key="8">
    <source>
        <dbReference type="ARBA" id="ARBA00061350"/>
    </source>
</evidence>
<evidence type="ECO:0000256" key="7">
    <source>
        <dbReference type="ARBA" id="ARBA00023242"/>
    </source>
</evidence>
<evidence type="ECO:0000256" key="3">
    <source>
        <dbReference type="ARBA" id="ARBA00023015"/>
    </source>
</evidence>
<evidence type="ECO:0000256" key="4">
    <source>
        <dbReference type="ARBA" id="ARBA00023016"/>
    </source>
</evidence>
<dbReference type="GO" id="GO:0003700">
    <property type="term" value="F:DNA-binding transcription factor activity"/>
    <property type="evidence" value="ECO:0000318"/>
    <property type="project" value="GO_Central"/>
</dbReference>
<dbReference type="GO" id="GO:0034605">
    <property type="term" value="P:cellular response to heat"/>
    <property type="evidence" value="ECO:0000318"/>
    <property type="project" value="GO_Central"/>
</dbReference>
<keyword evidence="7" id="KW-0539">Nucleus</keyword>
<proteinExistence type="inferred from homology"/>
<dbReference type="PRINTS" id="PR00056">
    <property type="entry name" value="HSFDOMAIN"/>
</dbReference>
<dbReference type="PaxDb" id="2711-XP_006489461.1"/>
<sequence>MHPTGRVEREEFIGASSSSASYSAPPQPREGLHDAGPPPFLTKTYDIVEDCNTNHIISWSRGSNSFVVWDPQAFSITLLPKYFKHNNFSSFVRQLNTYGFRKVDPDRWEFANEGFLRGQRHLLKNIRRRKTTQSSASQQALDACVEVGRFGLDGEVDRLRRDKQVLMMELVKLRHQQQNTREYLQLMEQKLRRTEMKQQHMMSFLARAMQNPSFVQQLAQQKDRRKEFEDMINRKRRRHIDQGPGEIDVGDLGQGEVDIPFVKIEPEEYGDLAELGLSELDRLAMDMQARLSERQRNPDDEFVERGEEHGSKNKFTIDQRFWEDFLNEDVEEEMLAGEGEGDENVRLLVEQLGFLSSSPK</sequence>
<dbReference type="eggNOG" id="KOG0627">
    <property type="taxonomic scope" value="Eukaryota"/>
</dbReference>
<dbReference type="PANTHER" id="PTHR10015">
    <property type="entry name" value="HEAT SHOCK TRANSCRIPTION FACTOR"/>
    <property type="match status" value="1"/>
</dbReference>
<reference evidence="11 12" key="1">
    <citation type="submission" date="2014-04" db="EMBL/GenBank/DDBJ databases">
        <authorList>
            <consortium name="International Citrus Genome Consortium"/>
            <person name="Gmitter F."/>
            <person name="Chen C."/>
            <person name="Farmerie W."/>
            <person name="Harkins T."/>
            <person name="Desany B."/>
            <person name="Mohiuddin M."/>
            <person name="Kodira C."/>
            <person name="Borodovsky M."/>
            <person name="Lomsadze A."/>
            <person name="Burns P."/>
            <person name="Jenkins J."/>
            <person name="Prochnik S."/>
            <person name="Shu S."/>
            <person name="Chapman J."/>
            <person name="Pitluck S."/>
            <person name="Schmutz J."/>
            <person name="Rokhsar D."/>
        </authorList>
    </citation>
    <scope>NUCLEOTIDE SEQUENCE</scope>
</reference>
<evidence type="ECO:0000256" key="5">
    <source>
        <dbReference type="ARBA" id="ARBA00023125"/>
    </source>
</evidence>
<evidence type="ECO:0000256" key="2">
    <source>
        <dbReference type="ARBA" id="ARBA00022553"/>
    </source>
</evidence>
<keyword evidence="2" id="KW-0597">Phosphoprotein</keyword>
<evidence type="ECO:0000256" key="6">
    <source>
        <dbReference type="ARBA" id="ARBA00023163"/>
    </source>
</evidence>
<dbReference type="GO" id="GO:0043565">
    <property type="term" value="F:sequence-specific DNA binding"/>
    <property type="evidence" value="ECO:0007669"/>
    <property type="project" value="InterPro"/>
</dbReference>
<evidence type="ECO:0000256" key="9">
    <source>
        <dbReference type="SAM" id="MobiDB-lite"/>
    </source>
</evidence>
<dbReference type="InterPro" id="IPR036390">
    <property type="entry name" value="WH_DNA-bd_sf"/>
</dbReference>
<dbReference type="InterPro" id="IPR036388">
    <property type="entry name" value="WH-like_DNA-bd_sf"/>
</dbReference>
<name>A0A067GG69_CITSI</name>
<keyword evidence="4" id="KW-0346">Stress response</keyword>
<evidence type="ECO:0000256" key="1">
    <source>
        <dbReference type="ARBA" id="ARBA00004123"/>
    </source>
</evidence>
<keyword evidence="6" id="KW-0804">Transcription</keyword>
<dbReference type="SMR" id="A0A067GG69"/>
<evidence type="ECO:0000259" key="10">
    <source>
        <dbReference type="PROSITE" id="PS00434"/>
    </source>
</evidence>
<dbReference type="Gene3D" id="1.10.10.10">
    <property type="entry name" value="Winged helix-like DNA-binding domain superfamily/Winged helix DNA-binding domain"/>
    <property type="match status" value="1"/>
</dbReference>
<evidence type="ECO:0000313" key="12">
    <source>
        <dbReference type="Proteomes" id="UP000027120"/>
    </source>
</evidence>
<gene>
    <name evidence="11" type="ORF">CISIN_1g018107mg</name>
</gene>